<feature type="region of interest" description="Disordered" evidence="8">
    <location>
        <begin position="57"/>
        <end position="141"/>
    </location>
</feature>
<proteinExistence type="inferred from homology"/>
<gene>
    <name evidence="10" type="ORF">KXV57_003509</name>
</gene>
<dbReference type="GO" id="GO:0005682">
    <property type="term" value="C:U5 snRNP"/>
    <property type="evidence" value="ECO:0007669"/>
    <property type="project" value="TreeGrafter"/>
</dbReference>
<feature type="compositionally biased region" description="Basic and acidic residues" evidence="8">
    <location>
        <begin position="28"/>
        <end position="42"/>
    </location>
</feature>
<feature type="compositionally biased region" description="Acidic residues" evidence="8">
    <location>
        <begin position="131"/>
        <end position="141"/>
    </location>
</feature>
<evidence type="ECO:0000256" key="7">
    <source>
        <dbReference type="ARBA" id="ARBA00023242"/>
    </source>
</evidence>
<dbReference type="InterPro" id="IPR004098">
    <property type="entry name" value="Prp18"/>
</dbReference>
<dbReference type="GO" id="GO:0046540">
    <property type="term" value="C:U4/U6 x U5 tri-snRNP complex"/>
    <property type="evidence" value="ECO:0007669"/>
    <property type="project" value="TreeGrafter"/>
</dbReference>
<evidence type="ECO:0000256" key="5">
    <source>
        <dbReference type="ARBA" id="ARBA00022728"/>
    </source>
</evidence>
<dbReference type="Pfam" id="PF08799">
    <property type="entry name" value="PRP4"/>
    <property type="match status" value="1"/>
</dbReference>
<dbReference type="Proteomes" id="UP000813423">
    <property type="component" value="Unassembled WGS sequence"/>
</dbReference>
<dbReference type="FunFam" id="1.20.940.10:FF:000008">
    <property type="entry name" value="Related to potassium channel regulatory factor"/>
    <property type="match status" value="1"/>
</dbReference>
<evidence type="ECO:0000256" key="6">
    <source>
        <dbReference type="ARBA" id="ARBA00023187"/>
    </source>
</evidence>
<dbReference type="Pfam" id="PF02840">
    <property type="entry name" value="Prp18"/>
    <property type="match status" value="1"/>
</dbReference>
<evidence type="ECO:0000256" key="3">
    <source>
        <dbReference type="ARBA" id="ARBA00018242"/>
    </source>
</evidence>
<dbReference type="InterPro" id="IPR014906">
    <property type="entry name" value="PRP4-like"/>
</dbReference>
<protein>
    <recommendedName>
        <fullName evidence="3">Pre-mRNA-splicing factor 18</fullName>
    </recommendedName>
</protein>
<sequence length="372" mass="43462">MDFASLMAKEISKAKSSATPSSTSSGSEQKEPTQTSEKKYVRRAELEAARIAAYNAEQERLQREREERQAQKRKLEEEEAERRREREEKRRRLAEESRKRREQEEAAKERERRRRLGLPDLPPASEKDESTLGEEEVDIPDEELNQKLRDLKEPICLFGENHVARLRRYRRLVRRSMTPQPKVTDGPIPTTLEPVSEVDMKIPTTLPKDADGRKFLFRQLASYFNMVLLEWERALARRDASVKQSLTGRQAYNAMVQSRENLKPLFRKFEKNDIDDNLLEPIMEIVHKAQLRRYVDANDAYLRVSIGKAAWPIGVTMVGIHERSAREKLHQSDQQAHILSDEITRKFLQSIKRCLSFAQTRWPPDDQLQIMG</sequence>
<dbReference type="OMA" id="SFAQVRW"/>
<comment type="subcellular location">
    <subcellularLocation>
        <location evidence="1">Nucleus</location>
    </subcellularLocation>
</comment>
<feature type="compositionally biased region" description="Low complexity" evidence="8">
    <location>
        <begin position="14"/>
        <end position="27"/>
    </location>
</feature>
<evidence type="ECO:0000256" key="8">
    <source>
        <dbReference type="SAM" id="MobiDB-lite"/>
    </source>
</evidence>
<dbReference type="Gene3D" id="1.20.940.10">
    <property type="entry name" value="Functional domain of the splicing factor Prp18"/>
    <property type="match status" value="1"/>
</dbReference>
<keyword evidence="7" id="KW-0539">Nucleus</keyword>
<keyword evidence="4" id="KW-0507">mRNA processing</keyword>
<comment type="caution">
    <text evidence="10">The sequence shown here is derived from an EMBL/GenBank/DDBJ whole genome shotgun (WGS) entry which is preliminary data.</text>
</comment>
<name>A0A229XTR7_ASPFM</name>
<dbReference type="PANTHER" id="PTHR13007">
    <property type="entry name" value="PRE-MRNA SPLICING FACTOR-RELATED"/>
    <property type="match status" value="1"/>
</dbReference>
<evidence type="ECO:0000259" key="9">
    <source>
        <dbReference type="SMART" id="SM00500"/>
    </source>
</evidence>
<accession>A0A229XTR7</accession>
<dbReference type="Gene3D" id="4.10.280.110">
    <property type="entry name" value="Pre-mRNA processing factor 4 domain"/>
    <property type="match status" value="1"/>
</dbReference>
<dbReference type="PANTHER" id="PTHR13007:SF19">
    <property type="entry name" value="PRE-MRNA-SPLICING FACTOR 18"/>
    <property type="match status" value="1"/>
</dbReference>
<dbReference type="AlphaFoldDB" id="A0A229XTR7"/>
<dbReference type="EMBL" id="JAIBSC010000021">
    <property type="protein sequence ID" value="KAH1908247.1"/>
    <property type="molecule type" value="Genomic_DNA"/>
</dbReference>
<dbReference type="InterPro" id="IPR039979">
    <property type="entry name" value="PRPF18"/>
</dbReference>
<reference evidence="10" key="1">
    <citation type="submission" date="2021-08" db="EMBL/GenBank/DDBJ databases">
        <title>Global Aspergillus fumigatus from environmental and clinical sources.</title>
        <authorList>
            <person name="Barber A."/>
            <person name="Sae-Ong T."/>
        </authorList>
    </citation>
    <scope>NUCLEOTIDE SEQUENCE</scope>
    <source>
        <strain evidence="10">NRZ-2016-071</strain>
    </source>
</reference>
<dbReference type="SUPFAM" id="SSF158230">
    <property type="entry name" value="PRP4-like"/>
    <property type="match status" value="1"/>
</dbReference>
<dbReference type="GO" id="GO:0071021">
    <property type="term" value="C:U2-type post-spliceosomal complex"/>
    <property type="evidence" value="ECO:0007669"/>
    <property type="project" value="TreeGrafter"/>
</dbReference>
<evidence type="ECO:0000256" key="2">
    <source>
        <dbReference type="ARBA" id="ARBA00008137"/>
    </source>
</evidence>
<keyword evidence="5" id="KW-0747">Spliceosome</keyword>
<feature type="compositionally biased region" description="Basic and acidic residues" evidence="8">
    <location>
        <begin position="57"/>
        <end position="110"/>
    </location>
</feature>
<evidence type="ECO:0000256" key="4">
    <source>
        <dbReference type="ARBA" id="ARBA00022664"/>
    </source>
</evidence>
<evidence type="ECO:0000256" key="1">
    <source>
        <dbReference type="ARBA" id="ARBA00004123"/>
    </source>
</evidence>
<evidence type="ECO:0000313" key="10">
    <source>
        <dbReference type="EMBL" id="KAH1908247.1"/>
    </source>
</evidence>
<dbReference type="FunFam" id="4.10.280.110:FF:000010">
    <property type="entry name" value="mRNA splicing factor (Prp18), putative"/>
    <property type="match status" value="1"/>
</dbReference>
<comment type="similarity">
    <text evidence="2">Belongs to the PRP18 family.</text>
</comment>
<dbReference type="InterPro" id="IPR036285">
    <property type="entry name" value="PRP4-like_sf"/>
</dbReference>
<dbReference type="GO" id="GO:0000350">
    <property type="term" value="P:generation of catalytic spliceosome for second transesterification step"/>
    <property type="evidence" value="ECO:0007669"/>
    <property type="project" value="TreeGrafter"/>
</dbReference>
<organism evidence="10 11">
    <name type="scientific">Aspergillus fumigatus</name>
    <name type="common">Neosartorya fumigata</name>
    <dbReference type="NCBI Taxonomy" id="746128"/>
    <lineage>
        <taxon>Eukaryota</taxon>
        <taxon>Fungi</taxon>
        <taxon>Dikarya</taxon>
        <taxon>Ascomycota</taxon>
        <taxon>Pezizomycotina</taxon>
        <taxon>Eurotiomycetes</taxon>
        <taxon>Eurotiomycetidae</taxon>
        <taxon>Eurotiales</taxon>
        <taxon>Aspergillaceae</taxon>
        <taxon>Aspergillus</taxon>
        <taxon>Aspergillus subgen. Fumigati</taxon>
    </lineage>
</organism>
<feature type="domain" description="Pre-mRNA processing factor 4 (PRP4)-like" evidence="9">
    <location>
        <begin position="139"/>
        <end position="194"/>
    </location>
</feature>
<keyword evidence="6" id="KW-0508">mRNA splicing</keyword>
<feature type="region of interest" description="Disordered" evidence="8">
    <location>
        <begin position="1"/>
        <end position="42"/>
    </location>
</feature>
<dbReference type="SUPFAM" id="SSF47938">
    <property type="entry name" value="Functional domain of the splicing factor Prp18"/>
    <property type="match status" value="1"/>
</dbReference>
<dbReference type="SMART" id="SM00500">
    <property type="entry name" value="SFM"/>
    <property type="match status" value="1"/>
</dbReference>
<evidence type="ECO:0000313" key="11">
    <source>
        <dbReference type="Proteomes" id="UP000813423"/>
    </source>
</evidence>